<dbReference type="InterPro" id="IPR014748">
    <property type="entry name" value="Enoyl-CoA_hydra_C"/>
</dbReference>
<comment type="caution">
    <text evidence="3">The sequence shown here is derived from an EMBL/GenBank/DDBJ whole genome shotgun (WGS) entry which is preliminary data.</text>
</comment>
<keyword evidence="4" id="KW-1185">Reference proteome</keyword>
<comment type="similarity">
    <text evidence="1 2">Belongs to the enoyl-CoA hydratase/isomerase family.</text>
</comment>
<proteinExistence type="inferred from homology"/>
<protein>
    <submittedName>
        <fullName evidence="3">Enoyl-CoA hydratase/isomerase family protein</fullName>
    </submittedName>
</protein>
<dbReference type="InterPro" id="IPR029045">
    <property type="entry name" value="ClpP/crotonase-like_dom_sf"/>
</dbReference>
<dbReference type="OrthoDB" id="9775794at2"/>
<dbReference type="Gene3D" id="1.10.12.10">
    <property type="entry name" value="Lyase 2-enoyl-coa Hydratase, Chain A, domain 2"/>
    <property type="match status" value="1"/>
</dbReference>
<gene>
    <name evidence="3" type="ORF">ETP66_08885</name>
</gene>
<evidence type="ECO:0000256" key="1">
    <source>
        <dbReference type="ARBA" id="ARBA00005254"/>
    </source>
</evidence>
<dbReference type="Gene3D" id="3.90.226.10">
    <property type="entry name" value="2-enoyl-CoA Hydratase, Chain A, domain 1"/>
    <property type="match status" value="1"/>
</dbReference>
<dbReference type="RefSeq" id="WP_130842283.1">
    <property type="nucleotide sequence ID" value="NZ_SIJL01000011.1"/>
</dbReference>
<name>A0A4Q9AZG0_9DEIN</name>
<keyword evidence="3" id="KW-0413">Isomerase</keyword>
<reference evidence="3 4" key="1">
    <citation type="submission" date="2019-02" db="EMBL/GenBank/DDBJ databases">
        <title>Thermus sp. a novel from hot spring.</title>
        <authorList>
            <person name="Zhao Z."/>
        </authorList>
    </citation>
    <scope>NUCLEOTIDE SEQUENCE [LARGE SCALE GENOMIC DNA]</scope>
    <source>
        <strain evidence="3 4">CFH 72773T</strain>
    </source>
</reference>
<accession>A0A4Q9AZG0</accession>
<dbReference type="Pfam" id="PF00378">
    <property type="entry name" value="ECH_1"/>
    <property type="match status" value="1"/>
</dbReference>
<dbReference type="PANTHER" id="PTHR43459:SF3">
    <property type="entry name" value="ENOYL-COA HYDRATASE ECHA15 (ENOYL HYDRASE) (UNSATURATED ACYL-COA HYDRATASE) (CROTONASE)-RELATED"/>
    <property type="match status" value="1"/>
</dbReference>
<dbReference type="Proteomes" id="UP000292858">
    <property type="component" value="Unassembled WGS sequence"/>
</dbReference>
<dbReference type="SUPFAM" id="SSF52096">
    <property type="entry name" value="ClpP/crotonase"/>
    <property type="match status" value="1"/>
</dbReference>
<dbReference type="PROSITE" id="PS00166">
    <property type="entry name" value="ENOYL_COA_HYDRATASE"/>
    <property type="match status" value="1"/>
</dbReference>
<organism evidence="3 4">
    <name type="scientific">Thermus thermamylovorans</name>
    <dbReference type="NCBI Taxonomy" id="2509362"/>
    <lineage>
        <taxon>Bacteria</taxon>
        <taxon>Thermotogati</taxon>
        <taxon>Deinococcota</taxon>
        <taxon>Deinococci</taxon>
        <taxon>Thermales</taxon>
        <taxon>Thermaceae</taxon>
        <taxon>Thermus</taxon>
    </lineage>
</organism>
<dbReference type="PANTHER" id="PTHR43459">
    <property type="entry name" value="ENOYL-COA HYDRATASE"/>
    <property type="match status" value="1"/>
</dbReference>
<dbReference type="GO" id="GO:0016853">
    <property type="term" value="F:isomerase activity"/>
    <property type="evidence" value="ECO:0007669"/>
    <property type="project" value="UniProtKB-KW"/>
</dbReference>
<dbReference type="EMBL" id="SIJL01000011">
    <property type="protein sequence ID" value="TBH17493.1"/>
    <property type="molecule type" value="Genomic_DNA"/>
</dbReference>
<dbReference type="NCBIfam" id="NF005595">
    <property type="entry name" value="PRK07327.1"/>
    <property type="match status" value="1"/>
</dbReference>
<dbReference type="AlphaFoldDB" id="A0A4Q9AZG0"/>
<evidence type="ECO:0000256" key="2">
    <source>
        <dbReference type="RuleBase" id="RU003707"/>
    </source>
</evidence>
<dbReference type="CDD" id="cd06558">
    <property type="entry name" value="crotonase-like"/>
    <property type="match status" value="1"/>
</dbReference>
<sequence length="265" mass="28436">MDITTLGNRYPSLGFAWPRPGVLEIAFGGEKLNAMGPALHRELSRVWRDLEAQEEVRAVLLRGEGGVFSAGGSFALIEEMRASHEALMRVLWEARELVLGPINFPRPVVAAVEGVAVGAGLALVLAADVAVAGKGAKLLDGHLRLGVAAGDHAVLLWPLLVGLAKAKYHLLLNEPLTGEEAERLGLVALAVEDGEVYAKALEVATRLAEGPKEALSLTKHALNGWLRTFVPHFEVSLALEFLGFSGKELEEGLKALKEKRPPKFP</sequence>
<dbReference type="InterPro" id="IPR018376">
    <property type="entry name" value="Enoyl-CoA_hyd/isom_CS"/>
</dbReference>
<dbReference type="InterPro" id="IPR001753">
    <property type="entry name" value="Enoyl-CoA_hydra/iso"/>
</dbReference>
<evidence type="ECO:0000313" key="3">
    <source>
        <dbReference type="EMBL" id="TBH17493.1"/>
    </source>
</evidence>
<evidence type="ECO:0000313" key="4">
    <source>
        <dbReference type="Proteomes" id="UP000292858"/>
    </source>
</evidence>